<evidence type="ECO:0000313" key="2">
    <source>
        <dbReference type="EMBL" id="ORY28889.1"/>
    </source>
</evidence>
<name>A0A1Y2B227_9FUNG</name>
<dbReference type="OrthoDB" id="2172459at2759"/>
<dbReference type="AlphaFoldDB" id="A0A1Y2B227"/>
<reference evidence="2 3" key="1">
    <citation type="submission" date="2016-07" db="EMBL/GenBank/DDBJ databases">
        <title>Pervasive Adenine N6-methylation of Active Genes in Fungi.</title>
        <authorList>
            <consortium name="DOE Joint Genome Institute"/>
            <person name="Mondo S.J."/>
            <person name="Dannebaum R.O."/>
            <person name="Kuo R.C."/>
            <person name="Labutti K."/>
            <person name="Haridas S."/>
            <person name="Kuo A."/>
            <person name="Salamov A."/>
            <person name="Ahrendt S.R."/>
            <person name="Lipzen A."/>
            <person name="Sullivan W."/>
            <person name="Andreopoulos W.B."/>
            <person name="Clum A."/>
            <person name="Lindquist E."/>
            <person name="Daum C."/>
            <person name="Ramamoorthy G.K."/>
            <person name="Gryganskyi A."/>
            <person name="Culley D."/>
            <person name="Magnuson J.K."/>
            <person name="James T.Y."/>
            <person name="O'Malley M.A."/>
            <person name="Stajich J.E."/>
            <person name="Spatafora J.W."/>
            <person name="Visel A."/>
            <person name="Grigoriev I.V."/>
        </authorList>
    </citation>
    <scope>NUCLEOTIDE SEQUENCE [LARGE SCALE GENOMIC DNA]</scope>
    <source>
        <strain evidence="2 3">JEL800</strain>
    </source>
</reference>
<evidence type="ECO:0000313" key="3">
    <source>
        <dbReference type="Proteomes" id="UP000193642"/>
    </source>
</evidence>
<dbReference type="EMBL" id="MCGO01000091">
    <property type="protein sequence ID" value="ORY28889.1"/>
    <property type="molecule type" value="Genomic_DNA"/>
</dbReference>
<protein>
    <submittedName>
        <fullName evidence="2">Uncharacterized protein</fullName>
    </submittedName>
</protein>
<comment type="caution">
    <text evidence="2">The sequence shown here is derived from an EMBL/GenBank/DDBJ whole genome shotgun (WGS) entry which is preliminary data.</text>
</comment>
<organism evidence="2 3">
    <name type="scientific">Rhizoclosmatium globosum</name>
    <dbReference type="NCBI Taxonomy" id="329046"/>
    <lineage>
        <taxon>Eukaryota</taxon>
        <taxon>Fungi</taxon>
        <taxon>Fungi incertae sedis</taxon>
        <taxon>Chytridiomycota</taxon>
        <taxon>Chytridiomycota incertae sedis</taxon>
        <taxon>Chytridiomycetes</taxon>
        <taxon>Chytridiales</taxon>
        <taxon>Chytriomycetaceae</taxon>
        <taxon>Rhizoclosmatium</taxon>
    </lineage>
</organism>
<evidence type="ECO:0000256" key="1">
    <source>
        <dbReference type="SAM" id="MobiDB-lite"/>
    </source>
</evidence>
<gene>
    <name evidence="2" type="ORF">BCR33DRAFT_724869</name>
</gene>
<keyword evidence="3" id="KW-1185">Reference proteome</keyword>
<feature type="region of interest" description="Disordered" evidence="1">
    <location>
        <begin position="588"/>
        <end position="632"/>
    </location>
</feature>
<proteinExistence type="predicted"/>
<dbReference type="Proteomes" id="UP000193642">
    <property type="component" value="Unassembled WGS sequence"/>
</dbReference>
<feature type="region of interest" description="Disordered" evidence="1">
    <location>
        <begin position="531"/>
        <end position="554"/>
    </location>
</feature>
<sequence length="972" mass="108900">MHNNTPLHDVPLFNGKEVSWFIESCEAYCGSVGFSEDAKKVEFMVSRFDAGVRLLYQDTNQRSEIKQRESYNKDNNIKETSQEITMDYFINRHKSTFTYKPMDFNMLKKWLIFSYSKYDTVIQTGHLRELASFHKTKGYDQIRDYLAKFETLIVRMKPENKPDDRLLIEIFLTGVKDDHASELLHNFKTTDGLLKYPDWDGFHVQVENANSLFEQIEKFTNPSVKPLENPNRRPFLVGPQPVTQVTKDSAIEELTAEFDKLRLFVAKGYPVDSVAGVSQAVKELFKKGLNITPEPATVPPFQQLAASASTGSTITPPLGVPRQVSRENQTCLCCDKTVAQLQELKRPIHYGFGKCDIYDQMKKKGYPLKEITFINRAGLEKKLVQIPDMRGKGGWEAFMSAKLKEEQAKKGQSGSSKTLMMSDSTVTSQSSEGALLFELMHVLFNPLEFEGNDAKFLEVKSGSYRPVEEVMKLVSGSDISYAEADCAWSSLLQEVENSEDCFFTCQQIAEEVSYLRSRSNEDEADVFAKRALEETDSNPKQPPPKRVQPTRDAKMPQAPFQNVIPTPVPVIPTPVPVTVPLNVPNPLPPGFQNPAMPPNPPPVRPPTPKRPITPTAMKTPVPLADPKPSPKPAQKYHFAHKGILANIDSKLVCERVFQGTTVTMTLAELFALSPAVQKFSLDNLKVHKIPHEVLSDEPVMTSTIQTPTADCQLIQRKLMDTGTLDNVPTGVIQLLQFNTDWVARQEGGQSALDRIFGNLCNLTAQSWHGAIEGYKPISSFTAGSFKIAAIEEPEVPFDRTLQYSTFASPRFYNVTFQKEFVVEIVLMDKGSEMNALSFNLARDASNISAIDTGAMIIMLHAGGGRDRMYGLIRDSLYGLNGGINLRQKSWICPAGVKTPFALLFGMPFVAATKATSTWDNRGNMWTKITSQDGSVSVQYQTVSYSSDRNILEPQRTEPQEAEDMLVIPDWPR</sequence>
<feature type="compositionally biased region" description="Pro residues" evidence="1">
    <location>
        <begin position="588"/>
        <end position="611"/>
    </location>
</feature>
<accession>A0A1Y2B227</accession>